<dbReference type="Pfam" id="PF00072">
    <property type="entry name" value="Response_reg"/>
    <property type="match status" value="1"/>
</dbReference>
<feature type="domain" description="Response regulatory" evidence="8">
    <location>
        <begin position="2"/>
        <end position="116"/>
    </location>
</feature>
<dbReference type="GO" id="GO:0005829">
    <property type="term" value="C:cytosol"/>
    <property type="evidence" value="ECO:0007669"/>
    <property type="project" value="TreeGrafter"/>
</dbReference>
<keyword evidence="11" id="KW-1185">Reference proteome</keyword>
<dbReference type="InterPro" id="IPR039420">
    <property type="entry name" value="WalR-like"/>
</dbReference>
<dbReference type="PROSITE" id="PS50110">
    <property type="entry name" value="RESPONSE_REGULATORY"/>
    <property type="match status" value="1"/>
</dbReference>
<dbReference type="SUPFAM" id="SSF46894">
    <property type="entry name" value="C-terminal effector domain of the bipartite response regulators"/>
    <property type="match status" value="1"/>
</dbReference>
<keyword evidence="3" id="KW-0805">Transcription regulation</keyword>
<evidence type="ECO:0000256" key="5">
    <source>
        <dbReference type="ARBA" id="ARBA00023163"/>
    </source>
</evidence>
<dbReference type="SUPFAM" id="SSF52172">
    <property type="entry name" value="CheY-like"/>
    <property type="match status" value="1"/>
</dbReference>
<evidence type="ECO:0000313" key="10">
    <source>
        <dbReference type="EMBL" id="RNL80686.1"/>
    </source>
</evidence>
<sequence length="227" mass="25991">MKVLIVEDNKELSESVHDFLVSERFVCEHADSIDSAREKLLFYSYDCVLLDIMLPDGSGLELLRFMQHEKIMSGVLIVSAKDALDDKIAGLDSGGDDYITKPFHLPELHARLRAVYRRKKTEGASLLTCNEITLNINTMEIFVRDSKLDTTPKEFDLLHYFIVNKNRVLSRQSIATHLWGDHTDNLPNFDFIYQHIKNLRKKINALGGADYIETIYGLGYKFNTTTT</sequence>
<gene>
    <name evidence="10" type="ORF">ED312_19115</name>
</gene>
<reference evidence="10 11" key="1">
    <citation type="submission" date="2018-10" db="EMBL/GenBank/DDBJ databases">
        <title>Sinomicrobium pectinilyticum sp. nov., a pectinase-producing bacterium isolated from alkaline and saline soil, and emended description of the genus Sinomicrobium.</title>
        <authorList>
            <person name="Cheng B."/>
            <person name="Li C."/>
            <person name="Lai Q."/>
            <person name="Du M."/>
            <person name="Shao Z."/>
            <person name="Xu P."/>
            <person name="Yang C."/>
        </authorList>
    </citation>
    <scope>NUCLEOTIDE SEQUENCE [LARGE SCALE GENOMIC DNA]</scope>
    <source>
        <strain evidence="10 11">5DNS001</strain>
    </source>
</reference>
<dbReference type="InterPro" id="IPR011006">
    <property type="entry name" value="CheY-like_superfamily"/>
</dbReference>
<dbReference type="InterPro" id="IPR001867">
    <property type="entry name" value="OmpR/PhoB-type_DNA-bd"/>
</dbReference>
<organism evidence="10 11">
    <name type="scientific">Sinomicrobium pectinilyticum</name>
    <dbReference type="NCBI Taxonomy" id="1084421"/>
    <lineage>
        <taxon>Bacteria</taxon>
        <taxon>Pseudomonadati</taxon>
        <taxon>Bacteroidota</taxon>
        <taxon>Flavobacteriia</taxon>
        <taxon>Flavobacteriales</taxon>
        <taxon>Flavobacteriaceae</taxon>
        <taxon>Sinomicrobium</taxon>
    </lineage>
</organism>
<dbReference type="GO" id="GO:0032993">
    <property type="term" value="C:protein-DNA complex"/>
    <property type="evidence" value="ECO:0007669"/>
    <property type="project" value="TreeGrafter"/>
</dbReference>
<evidence type="ECO:0000313" key="11">
    <source>
        <dbReference type="Proteomes" id="UP000267469"/>
    </source>
</evidence>
<dbReference type="Gene3D" id="6.10.250.690">
    <property type="match status" value="1"/>
</dbReference>
<evidence type="ECO:0000256" key="7">
    <source>
        <dbReference type="PROSITE-ProRule" id="PRU01091"/>
    </source>
</evidence>
<proteinExistence type="predicted"/>
<dbReference type="SMART" id="SM00862">
    <property type="entry name" value="Trans_reg_C"/>
    <property type="match status" value="1"/>
</dbReference>
<keyword evidence="5" id="KW-0804">Transcription</keyword>
<dbReference type="PANTHER" id="PTHR48111:SF22">
    <property type="entry name" value="REGULATOR OF RPOS"/>
    <property type="match status" value="1"/>
</dbReference>
<keyword evidence="4 7" id="KW-0238">DNA-binding</keyword>
<evidence type="ECO:0000256" key="2">
    <source>
        <dbReference type="ARBA" id="ARBA00023012"/>
    </source>
</evidence>
<feature type="modified residue" description="4-aspartylphosphate" evidence="6">
    <location>
        <position position="51"/>
    </location>
</feature>
<keyword evidence="1 6" id="KW-0597">Phosphoprotein</keyword>
<accession>A0A3N0DYW5</accession>
<dbReference type="InterPro" id="IPR001789">
    <property type="entry name" value="Sig_transdc_resp-reg_receiver"/>
</dbReference>
<dbReference type="Gene3D" id="1.10.10.10">
    <property type="entry name" value="Winged helix-like DNA-binding domain superfamily/Winged helix DNA-binding domain"/>
    <property type="match status" value="1"/>
</dbReference>
<keyword evidence="2" id="KW-0902">Two-component regulatory system</keyword>
<comment type="caution">
    <text evidence="10">The sequence shown here is derived from an EMBL/GenBank/DDBJ whole genome shotgun (WGS) entry which is preliminary data.</text>
</comment>
<evidence type="ECO:0000259" key="8">
    <source>
        <dbReference type="PROSITE" id="PS50110"/>
    </source>
</evidence>
<dbReference type="Pfam" id="PF00486">
    <property type="entry name" value="Trans_reg_C"/>
    <property type="match status" value="1"/>
</dbReference>
<feature type="DNA-binding region" description="OmpR/PhoB-type" evidence="7">
    <location>
        <begin position="124"/>
        <end position="224"/>
    </location>
</feature>
<dbReference type="CDD" id="cd00383">
    <property type="entry name" value="trans_reg_C"/>
    <property type="match status" value="1"/>
</dbReference>
<dbReference type="Gene3D" id="3.40.50.2300">
    <property type="match status" value="1"/>
</dbReference>
<dbReference type="GO" id="GO:0006355">
    <property type="term" value="P:regulation of DNA-templated transcription"/>
    <property type="evidence" value="ECO:0007669"/>
    <property type="project" value="InterPro"/>
</dbReference>
<dbReference type="PROSITE" id="PS51755">
    <property type="entry name" value="OMPR_PHOB"/>
    <property type="match status" value="1"/>
</dbReference>
<evidence type="ECO:0000256" key="3">
    <source>
        <dbReference type="ARBA" id="ARBA00023015"/>
    </source>
</evidence>
<evidence type="ECO:0000256" key="6">
    <source>
        <dbReference type="PROSITE-ProRule" id="PRU00169"/>
    </source>
</evidence>
<name>A0A3N0DYW5_SINP1</name>
<evidence type="ECO:0000259" key="9">
    <source>
        <dbReference type="PROSITE" id="PS51755"/>
    </source>
</evidence>
<dbReference type="SMART" id="SM00448">
    <property type="entry name" value="REC"/>
    <property type="match status" value="1"/>
</dbReference>
<dbReference type="GO" id="GO:0000976">
    <property type="term" value="F:transcription cis-regulatory region binding"/>
    <property type="evidence" value="ECO:0007669"/>
    <property type="project" value="TreeGrafter"/>
</dbReference>
<feature type="domain" description="OmpR/PhoB-type" evidence="9">
    <location>
        <begin position="124"/>
        <end position="224"/>
    </location>
</feature>
<dbReference type="Proteomes" id="UP000267469">
    <property type="component" value="Unassembled WGS sequence"/>
</dbReference>
<dbReference type="AlphaFoldDB" id="A0A3N0DYW5"/>
<protein>
    <submittedName>
        <fullName evidence="10">DNA-binding response regulator</fullName>
    </submittedName>
</protein>
<dbReference type="PANTHER" id="PTHR48111">
    <property type="entry name" value="REGULATOR OF RPOS"/>
    <property type="match status" value="1"/>
</dbReference>
<dbReference type="OrthoDB" id="9790442at2"/>
<evidence type="ECO:0000256" key="1">
    <source>
        <dbReference type="ARBA" id="ARBA00022553"/>
    </source>
</evidence>
<dbReference type="GO" id="GO:0000156">
    <property type="term" value="F:phosphorelay response regulator activity"/>
    <property type="evidence" value="ECO:0007669"/>
    <property type="project" value="TreeGrafter"/>
</dbReference>
<dbReference type="InterPro" id="IPR016032">
    <property type="entry name" value="Sig_transdc_resp-reg_C-effctor"/>
</dbReference>
<evidence type="ECO:0000256" key="4">
    <source>
        <dbReference type="ARBA" id="ARBA00023125"/>
    </source>
</evidence>
<dbReference type="RefSeq" id="WP_123217632.1">
    <property type="nucleotide sequence ID" value="NZ_RJTM01000128.1"/>
</dbReference>
<dbReference type="InterPro" id="IPR036388">
    <property type="entry name" value="WH-like_DNA-bd_sf"/>
</dbReference>
<dbReference type="EMBL" id="RJTM01000128">
    <property type="protein sequence ID" value="RNL80686.1"/>
    <property type="molecule type" value="Genomic_DNA"/>
</dbReference>